<keyword evidence="1" id="KW-0479">Metal-binding</keyword>
<comment type="caution">
    <text evidence="4">The sequence shown here is derived from an EMBL/GenBank/DDBJ whole genome shotgun (WGS) entry which is preliminary data.</text>
</comment>
<dbReference type="Proteomes" id="UP000177025">
    <property type="component" value="Unassembled WGS sequence"/>
</dbReference>
<gene>
    <name evidence="4" type="ORF">A2Y85_04565</name>
</gene>
<evidence type="ECO:0000313" key="4">
    <source>
        <dbReference type="EMBL" id="OGC43780.1"/>
    </source>
</evidence>
<dbReference type="PANTHER" id="PTHR30004:SF6">
    <property type="entry name" value="D-THREONATE 4-PHOSPHATE DEHYDROGENASE"/>
    <property type="match status" value="1"/>
</dbReference>
<name>A0A1F4UG59_UNCW3</name>
<keyword evidence="2" id="KW-0560">Oxidoreductase</keyword>
<evidence type="ECO:0000256" key="3">
    <source>
        <dbReference type="ARBA" id="ARBA00023027"/>
    </source>
</evidence>
<evidence type="ECO:0000256" key="2">
    <source>
        <dbReference type="ARBA" id="ARBA00023002"/>
    </source>
</evidence>
<dbReference type="InterPro" id="IPR005255">
    <property type="entry name" value="PdxA_fam"/>
</dbReference>
<dbReference type="EMBL" id="MEUM01000008">
    <property type="protein sequence ID" value="OGC43780.1"/>
    <property type="molecule type" value="Genomic_DNA"/>
</dbReference>
<reference evidence="4 5" key="1">
    <citation type="journal article" date="2016" name="Nat. Commun.">
        <title>Thousands of microbial genomes shed light on interconnected biogeochemical processes in an aquifer system.</title>
        <authorList>
            <person name="Anantharaman K."/>
            <person name="Brown C.T."/>
            <person name="Hug L.A."/>
            <person name="Sharon I."/>
            <person name="Castelle C.J."/>
            <person name="Probst A.J."/>
            <person name="Thomas B.C."/>
            <person name="Singh A."/>
            <person name="Wilkins M.J."/>
            <person name="Karaoz U."/>
            <person name="Brodie E.L."/>
            <person name="Williams K.H."/>
            <person name="Hubbard S.S."/>
            <person name="Banfield J.F."/>
        </authorList>
    </citation>
    <scope>NUCLEOTIDE SEQUENCE [LARGE SCALE GENOMIC DNA]</scope>
</reference>
<evidence type="ECO:0000313" key="5">
    <source>
        <dbReference type="Proteomes" id="UP000177025"/>
    </source>
</evidence>
<dbReference type="GO" id="GO:0016491">
    <property type="term" value="F:oxidoreductase activity"/>
    <property type="evidence" value="ECO:0007669"/>
    <property type="project" value="UniProtKB-KW"/>
</dbReference>
<dbReference type="GO" id="GO:0051287">
    <property type="term" value="F:NAD binding"/>
    <property type="evidence" value="ECO:0007669"/>
    <property type="project" value="InterPro"/>
</dbReference>
<evidence type="ECO:0000256" key="1">
    <source>
        <dbReference type="ARBA" id="ARBA00022723"/>
    </source>
</evidence>
<dbReference type="Gene3D" id="3.40.718.10">
    <property type="entry name" value="Isopropylmalate Dehydrogenase"/>
    <property type="match status" value="1"/>
</dbReference>
<proteinExistence type="predicted"/>
<accession>A0A1F4UG59</accession>
<sequence>MLIGITLGDPSGIGPEIILKSAVNLIKYRDLYIFGSSRVLKKTANDLKLTKQYRLLKNRIIDCVDYIEFNYGRPNINTGKVAIQSIDCSLKSVCDIIVTAPIVKEVITRSLPGFIGHTEYYAKYHDVHDFAMIGIHHDKRIMLLTTHQPLRHAINKIQPAMIVSKLRLFDHGLKKYFKIENPIIAVSALNPHAFEFSLGEDEEIAEAVLIARRQGINAKGPYAADSIYQRRYDGFLTMYHDQAMIFLKSRKDGLNFTLGLPRIRLSPLYGAALDIAGKNIAENSGLIKAVRTGILLYKNARNYES</sequence>
<protein>
    <recommendedName>
        <fullName evidence="6">4-hydroxythreonine-4-phosphate dehydrogenase PdxA</fullName>
    </recommendedName>
</protein>
<dbReference type="SUPFAM" id="SSF53659">
    <property type="entry name" value="Isocitrate/Isopropylmalate dehydrogenase-like"/>
    <property type="match status" value="1"/>
</dbReference>
<organism evidence="4 5">
    <name type="scientific">candidate division WOR-3 bacterium RBG_13_43_14</name>
    <dbReference type="NCBI Taxonomy" id="1802590"/>
    <lineage>
        <taxon>Bacteria</taxon>
        <taxon>Bacteria division WOR-3</taxon>
    </lineage>
</organism>
<dbReference type="AlphaFoldDB" id="A0A1F4UG59"/>
<evidence type="ECO:0008006" key="6">
    <source>
        <dbReference type="Google" id="ProtNLM"/>
    </source>
</evidence>
<keyword evidence="3" id="KW-0520">NAD</keyword>
<dbReference type="Pfam" id="PF04166">
    <property type="entry name" value="PdxA"/>
    <property type="match status" value="1"/>
</dbReference>
<dbReference type="GO" id="GO:0046872">
    <property type="term" value="F:metal ion binding"/>
    <property type="evidence" value="ECO:0007669"/>
    <property type="project" value="UniProtKB-KW"/>
</dbReference>
<dbReference type="PANTHER" id="PTHR30004">
    <property type="entry name" value="4-HYDROXYTHREONINE-4-PHOSPHATE DEHYDROGENASE"/>
    <property type="match status" value="1"/>
</dbReference>